<dbReference type="Pfam" id="PF08241">
    <property type="entry name" value="Methyltransf_11"/>
    <property type="match status" value="1"/>
</dbReference>
<reference evidence="3" key="1">
    <citation type="submission" date="2023-11" db="EMBL/GenBank/DDBJ databases">
        <title>MicrobeMod: A computational toolkit for identifying prokaryotic methylation and restriction-modification with nanopore sequencing.</title>
        <authorList>
            <person name="Crits-Christoph A."/>
            <person name="Kang S.C."/>
            <person name="Lee H."/>
            <person name="Ostrov N."/>
        </authorList>
    </citation>
    <scope>NUCLEOTIDE SEQUENCE</scope>
    <source>
        <strain evidence="3">ATCC 51242</strain>
    </source>
</reference>
<gene>
    <name evidence="3" type="ORF">SIL72_01240</name>
</gene>
<dbReference type="RefSeq" id="WP_038683334.1">
    <property type="nucleotide sequence ID" value="NZ_CP007514.1"/>
</dbReference>
<dbReference type="EMBL" id="JAWXXX010000001">
    <property type="protein sequence ID" value="MDX5892643.1"/>
    <property type="molecule type" value="Genomic_DNA"/>
</dbReference>
<accession>A0AB35T3F7</accession>
<evidence type="ECO:0000313" key="4">
    <source>
        <dbReference type="Proteomes" id="UP001281130"/>
    </source>
</evidence>
<dbReference type="InterPro" id="IPR050447">
    <property type="entry name" value="Erg6_SMT_methyltransf"/>
</dbReference>
<dbReference type="InterPro" id="IPR022657">
    <property type="entry name" value="De-COase2_CS"/>
</dbReference>
<evidence type="ECO:0000259" key="2">
    <source>
        <dbReference type="Pfam" id="PF08241"/>
    </source>
</evidence>
<dbReference type="Proteomes" id="UP001281130">
    <property type="component" value="Unassembled WGS sequence"/>
</dbReference>
<dbReference type="PANTHER" id="PTHR44068:SF11">
    <property type="entry name" value="GERANYL DIPHOSPHATE 2-C-METHYLTRANSFERASE"/>
    <property type="match status" value="1"/>
</dbReference>
<organism evidence="3 4">
    <name type="scientific">Rubrobacter radiotolerans</name>
    <name type="common">Arthrobacter radiotolerans</name>
    <dbReference type="NCBI Taxonomy" id="42256"/>
    <lineage>
        <taxon>Bacteria</taxon>
        <taxon>Bacillati</taxon>
        <taxon>Actinomycetota</taxon>
        <taxon>Rubrobacteria</taxon>
        <taxon>Rubrobacterales</taxon>
        <taxon>Rubrobacteraceae</taxon>
        <taxon>Rubrobacter</taxon>
    </lineage>
</organism>
<dbReference type="GO" id="GO:0008757">
    <property type="term" value="F:S-adenosylmethionine-dependent methyltransferase activity"/>
    <property type="evidence" value="ECO:0007669"/>
    <property type="project" value="InterPro"/>
</dbReference>
<protein>
    <submittedName>
        <fullName evidence="3">Methyltransferase domain-containing protein</fullName>
    </submittedName>
</protein>
<evidence type="ECO:0000256" key="1">
    <source>
        <dbReference type="ARBA" id="ARBA00022679"/>
    </source>
</evidence>
<dbReference type="CDD" id="cd02440">
    <property type="entry name" value="AdoMet_MTases"/>
    <property type="match status" value="1"/>
</dbReference>
<dbReference type="PANTHER" id="PTHR44068">
    <property type="entry name" value="ZGC:194242"/>
    <property type="match status" value="1"/>
</dbReference>
<dbReference type="Gene3D" id="3.40.50.150">
    <property type="entry name" value="Vaccinia Virus protein VP39"/>
    <property type="match status" value="1"/>
</dbReference>
<keyword evidence="3" id="KW-0489">Methyltransferase</keyword>
<comment type="caution">
    <text evidence="3">The sequence shown here is derived from an EMBL/GenBank/DDBJ whole genome shotgun (WGS) entry which is preliminary data.</text>
</comment>
<dbReference type="InterPro" id="IPR029063">
    <property type="entry name" value="SAM-dependent_MTases_sf"/>
</dbReference>
<feature type="domain" description="Methyltransferase type 11" evidence="2">
    <location>
        <begin position="73"/>
        <end position="170"/>
    </location>
</feature>
<dbReference type="GO" id="GO:0032259">
    <property type="term" value="P:methylation"/>
    <property type="evidence" value="ECO:0007669"/>
    <property type="project" value="UniProtKB-KW"/>
</dbReference>
<dbReference type="SUPFAM" id="SSF53335">
    <property type="entry name" value="S-adenosyl-L-methionine-dependent methyltransferases"/>
    <property type="match status" value="1"/>
</dbReference>
<sequence>MSGGRVRENAVGDHYGRGDLWKRIRAALLANGLDPNNLEVEDLAPVDQFHSRGRSATLDLARLAGLTSKMRVLDLGGGLGGPARVLASEVGCSVEVLDLTREFCRVGERLTAATGLSDLVSFRHGNALDLPYGDSSFDVVWTQHSAMNISDKERLYREVRRVLLPGGHLAMHEVFAAPDTEVRFPVPWAREPGISHLLPQTSVRAILAASGLQELAWLDESSAAEKWFRKRAASMPPSPDSPPSLTLSLVLGPDFVRMFRNQLRNLEEGRISIARGLFKAV</sequence>
<proteinExistence type="predicted"/>
<keyword evidence="1" id="KW-0808">Transferase</keyword>
<dbReference type="AlphaFoldDB" id="A0AB35T3F7"/>
<dbReference type="InterPro" id="IPR013216">
    <property type="entry name" value="Methyltransf_11"/>
</dbReference>
<name>A0AB35T3F7_RUBRA</name>
<dbReference type="PROSITE" id="PS00879">
    <property type="entry name" value="ODR_DC_2_2"/>
    <property type="match status" value="1"/>
</dbReference>
<evidence type="ECO:0000313" key="3">
    <source>
        <dbReference type="EMBL" id="MDX5892643.1"/>
    </source>
</evidence>